<proteinExistence type="predicted"/>
<accession>A0A6J8B964</accession>
<dbReference type="EMBL" id="CACVKT020002631">
    <property type="protein sequence ID" value="CAC5379139.1"/>
    <property type="molecule type" value="Genomic_DNA"/>
</dbReference>
<feature type="region of interest" description="Disordered" evidence="1">
    <location>
        <begin position="43"/>
        <end position="65"/>
    </location>
</feature>
<gene>
    <name evidence="2" type="ORF">MCOR_15232</name>
</gene>
<dbReference type="AlphaFoldDB" id="A0A6J8B964"/>
<evidence type="ECO:0000313" key="3">
    <source>
        <dbReference type="Proteomes" id="UP000507470"/>
    </source>
</evidence>
<dbReference type="OrthoDB" id="6106188at2759"/>
<sequence length="355" mass="40470">MKLNQNPEATEPEQFVITIETDSGDAEMETTVISSKVIQEELPLDTTHKEADTSQPAGLKGDKEKIPICSSDMPEDIFLILGRVMYHGLILQNYWPVRFSQACCSIIITDSVSDKQLAESFQKVLSDSQKNVVAAAKAEIRSGVAIFDLTTQVNLCRTLRSYGNTTKPEPNTLNECLMKLAKFSLIQRPYWCLCQIRCGLQTIHGNLFQNVEEKDVFMFYEALTPSAISLFDKIMYLFSTCDEDPELKIEEKRVKIYLENFIMSFHSLKLSKLLLRWRQTDCLNSSHVYARFAKSSVCQRPIFDADVSTMTLSSIYTPQEEFSFIMSKKYRIKVLLTGQKFNLILLSIRINIVLG</sequence>
<reference evidence="2 3" key="1">
    <citation type="submission" date="2020-06" db="EMBL/GenBank/DDBJ databases">
        <authorList>
            <person name="Li R."/>
            <person name="Bekaert M."/>
        </authorList>
    </citation>
    <scope>NUCLEOTIDE SEQUENCE [LARGE SCALE GENOMIC DNA]</scope>
    <source>
        <strain evidence="3">wild</strain>
    </source>
</reference>
<dbReference type="Proteomes" id="UP000507470">
    <property type="component" value="Unassembled WGS sequence"/>
</dbReference>
<protein>
    <submittedName>
        <fullName evidence="2">Uncharacterized protein</fullName>
    </submittedName>
</protein>
<name>A0A6J8B964_MYTCO</name>
<evidence type="ECO:0000313" key="2">
    <source>
        <dbReference type="EMBL" id="CAC5379139.1"/>
    </source>
</evidence>
<organism evidence="2 3">
    <name type="scientific">Mytilus coruscus</name>
    <name type="common">Sea mussel</name>
    <dbReference type="NCBI Taxonomy" id="42192"/>
    <lineage>
        <taxon>Eukaryota</taxon>
        <taxon>Metazoa</taxon>
        <taxon>Spiralia</taxon>
        <taxon>Lophotrochozoa</taxon>
        <taxon>Mollusca</taxon>
        <taxon>Bivalvia</taxon>
        <taxon>Autobranchia</taxon>
        <taxon>Pteriomorphia</taxon>
        <taxon>Mytilida</taxon>
        <taxon>Mytiloidea</taxon>
        <taxon>Mytilidae</taxon>
        <taxon>Mytilinae</taxon>
        <taxon>Mytilus</taxon>
    </lineage>
</organism>
<keyword evidence="3" id="KW-1185">Reference proteome</keyword>
<evidence type="ECO:0000256" key="1">
    <source>
        <dbReference type="SAM" id="MobiDB-lite"/>
    </source>
</evidence>